<evidence type="ECO:0000313" key="3">
    <source>
        <dbReference type="EMBL" id="WQF83863.1"/>
    </source>
</evidence>
<dbReference type="RefSeq" id="XP_062781087.1">
    <property type="nucleotide sequence ID" value="XM_062925036.1"/>
</dbReference>
<proteinExistence type="predicted"/>
<dbReference type="Proteomes" id="UP001322277">
    <property type="component" value="Chromosome 5"/>
</dbReference>
<protein>
    <submittedName>
        <fullName evidence="3">AAA+ ATPase domain, P-loop containing nucleoside triphosphate hydrolase</fullName>
    </submittedName>
</protein>
<organism evidence="3 4">
    <name type="scientific">Colletotrichum destructivum</name>
    <dbReference type="NCBI Taxonomy" id="34406"/>
    <lineage>
        <taxon>Eukaryota</taxon>
        <taxon>Fungi</taxon>
        <taxon>Dikarya</taxon>
        <taxon>Ascomycota</taxon>
        <taxon>Pezizomycotina</taxon>
        <taxon>Sordariomycetes</taxon>
        <taxon>Hypocreomycetidae</taxon>
        <taxon>Glomerellales</taxon>
        <taxon>Glomerellaceae</taxon>
        <taxon>Colletotrichum</taxon>
        <taxon>Colletotrichum destructivum species complex</taxon>
    </lineage>
</organism>
<dbReference type="PANTHER" id="PTHR10039">
    <property type="entry name" value="AMELOGENIN"/>
    <property type="match status" value="1"/>
</dbReference>
<keyword evidence="3" id="KW-0378">Hydrolase</keyword>
<feature type="domain" description="Nephrocystin 3-like N-terminal" evidence="2">
    <location>
        <begin position="41"/>
        <end position="213"/>
    </location>
</feature>
<keyword evidence="4" id="KW-1185">Reference proteome</keyword>
<evidence type="ECO:0000259" key="2">
    <source>
        <dbReference type="Pfam" id="PF24883"/>
    </source>
</evidence>
<dbReference type="SUPFAM" id="SSF52540">
    <property type="entry name" value="P-loop containing nucleoside triphosphate hydrolases"/>
    <property type="match status" value="1"/>
</dbReference>
<dbReference type="InterPro" id="IPR056884">
    <property type="entry name" value="NPHP3-like_N"/>
</dbReference>
<dbReference type="GeneID" id="87945380"/>
<dbReference type="AlphaFoldDB" id="A0AAX4ILH5"/>
<dbReference type="GO" id="GO:0016787">
    <property type="term" value="F:hydrolase activity"/>
    <property type="evidence" value="ECO:0007669"/>
    <property type="project" value="UniProtKB-KW"/>
</dbReference>
<name>A0AAX4ILH5_9PEZI</name>
<dbReference type="Pfam" id="PF24883">
    <property type="entry name" value="NPHP3_N"/>
    <property type="match status" value="1"/>
</dbReference>
<dbReference type="EMBL" id="CP137309">
    <property type="protein sequence ID" value="WQF83863.1"/>
    <property type="molecule type" value="Genomic_DNA"/>
</dbReference>
<gene>
    <name evidence="3" type="ORF">CDEST_08877</name>
</gene>
<dbReference type="Gene3D" id="3.40.50.300">
    <property type="entry name" value="P-loop containing nucleotide triphosphate hydrolases"/>
    <property type="match status" value="1"/>
</dbReference>
<reference evidence="4" key="1">
    <citation type="journal article" date="2023" name="bioRxiv">
        <title>Complete genome of the Medicago anthracnose fungus, Colletotrichum destructivum, reveals a mini-chromosome-like region within a core chromosome.</title>
        <authorList>
            <person name="Lapalu N."/>
            <person name="Simon A."/>
            <person name="Lu A."/>
            <person name="Plaumann P.-L."/>
            <person name="Amselem J."/>
            <person name="Pigne S."/>
            <person name="Auger A."/>
            <person name="Koch C."/>
            <person name="Dallery J.-F."/>
            <person name="O'Connell R.J."/>
        </authorList>
    </citation>
    <scope>NUCLEOTIDE SEQUENCE [LARGE SCALE GENOMIC DNA]</scope>
    <source>
        <strain evidence="4">CBS 520.97</strain>
    </source>
</reference>
<dbReference type="InterPro" id="IPR027417">
    <property type="entry name" value="P-loop_NTPase"/>
</dbReference>
<evidence type="ECO:0000256" key="1">
    <source>
        <dbReference type="ARBA" id="ARBA00022737"/>
    </source>
</evidence>
<accession>A0AAX4ILH5</accession>
<sequence>MNSIENREIFSHMRLFEEYEEMHSALSESYEMSADTWRPLGDSIISSTVFQSWQRQRKDEHWTLRCVGGPGSGKTTLSAQVIEMLENKYKDDKEAVASIFLQADVVCGGSTFVEDILHSVFRQLCVKYSEADAKEDCVSKYRLYLDARRDGDSDGERRVRLVRDALLSRLGKLVRAFLIIDDLDRCSASDELLLENELSMMGIQGLKVFITSRIPCLKRASQSVECDSCPDKGVEIDVYWECESCKRRGLRPEEVHVLCQVCRDGQRACRNCRDSENFIATFDYIELNIDSNCRLPHFIDWDLEREHGNLGNNDKNLPPHSALGRWLTEARNHEELENLREKIRNQADMNVSLVRLRLDNIHRAESVNAVRASVTDVLPANIVKFFDASMQCFQTIPSPQRELGLQVIAAVTTFDYGHSFLDYEVVSGILEHAARTNGRDALYRTQPTPFAAMEAEDHVSRRKIKEMLHAARGFVVVEDREGYPMSAYCDTFHTYAKESYNEDLTRARANLNVGCVTFDSDGLGSLKKFEGQ</sequence>
<dbReference type="KEGG" id="cdet:87945380"/>
<evidence type="ECO:0000313" key="4">
    <source>
        <dbReference type="Proteomes" id="UP001322277"/>
    </source>
</evidence>
<keyword evidence="1" id="KW-0677">Repeat</keyword>